<keyword evidence="2" id="KW-1185">Reference proteome</keyword>
<sequence length="113" mass="12954">MLDLDLINNSKMDIKINGEMVKVNEATYSIAKRVRAFQEYVASEGVVEEKSEKIQAELILDFLNNNENGKKFTQKDLDSFSFLGIKAVYNLMIDSISKKEINPNLESPYQEEK</sequence>
<accession>A0ABS7KW32</accession>
<evidence type="ECO:0000313" key="1">
    <source>
        <dbReference type="EMBL" id="MBY0755023.1"/>
    </source>
</evidence>
<organism evidence="1 2">
    <name type="scientific">Clostridium sardiniense</name>
    <name type="common">Clostridium absonum</name>
    <dbReference type="NCBI Taxonomy" id="29369"/>
    <lineage>
        <taxon>Bacteria</taxon>
        <taxon>Bacillati</taxon>
        <taxon>Bacillota</taxon>
        <taxon>Clostridia</taxon>
        <taxon>Eubacteriales</taxon>
        <taxon>Clostridiaceae</taxon>
        <taxon>Clostridium</taxon>
    </lineage>
</organism>
<name>A0ABS7KW32_CLOSR</name>
<dbReference type="RefSeq" id="WP_221859961.1">
    <property type="nucleotide sequence ID" value="NZ_JAIKTU010000004.1"/>
</dbReference>
<comment type="caution">
    <text evidence="1">The sequence shown here is derived from an EMBL/GenBank/DDBJ whole genome shotgun (WGS) entry which is preliminary data.</text>
</comment>
<dbReference type="Proteomes" id="UP001299068">
    <property type="component" value="Unassembled WGS sequence"/>
</dbReference>
<dbReference type="EMBL" id="JAIKTU010000004">
    <property type="protein sequence ID" value="MBY0755023.1"/>
    <property type="molecule type" value="Genomic_DNA"/>
</dbReference>
<protein>
    <recommendedName>
        <fullName evidence="3">Phage protein</fullName>
    </recommendedName>
</protein>
<reference evidence="1 2" key="1">
    <citation type="journal article" date="2021" name="Cell Host Microbe">
        <title>in vivo commensal control of Clostridioides difficile virulence.</title>
        <authorList>
            <person name="Girinathan B.P."/>
            <person name="Dibenedetto N."/>
            <person name="Worley J.N."/>
            <person name="Peltier J."/>
            <person name="Arrieta-Ortiz M.L."/>
            <person name="Rupa Christinal Immanuel S."/>
            <person name="Lavin R."/>
            <person name="Delaney M.L."/>
            <person name="Cummins C."/>
            <person name="Hoffmann M."/>
            <person name="Luo Y."/>
            <person name="Gonzalez-Escalona N."/>
            <person name="Allard M."/>
            <person name="Onderdonk A.B."/>
            <person name="Gerber G.K."/>
            <person name="Sonenshein A.L."/>
            <person name="Baliga N."/>
            <person name="Dupuy B."/>
            <person name="Bry L."/>
        </authorList>
    </citation>
    <scope>NUCLEOTIDE SEQUENCE [LARGE SCALE GENOMIC DNA]</scope>
    <source>
        <strain evidence="1 2">DSM 599</strain>
    </source>
</reference>
<evidence type="ECO:0000313" key="2">
    <source>
        <dbReference type="Proteomes" id="UP001299068"/>
    </source>
</evidence>
<gene>
    <name evidence="1" type="ORF">K5V21_06085</name>
</gene>
<proteinExistence type="predicted"/>
<evidence type="ECO:0008006" key="3">
    <source>
        <dbReference type="Google" id="ProtNLM"/>
    </source>
</evidence>